<dbReference type="AlphaFoldDB" id="A0A1I0DUY9"/>
<dbReference type="Proteomes" id="UP000181981">
    <property type="component" value="Unassembled WGS sequence"/>
</dbReference>
<sequence length="38" mass="4159">MEGTSLKLAVGIVLIFNIKIVQSIPLILIIALKLLKQN</sequence>
<evidence type="ECO:0000313" key="2">
    <source>
        <dbReference type="EMBL" id="SET36144.1"/>
    </source>
</evidence>
<accession>A0A1I0DUY9</accession>
<proteinExistence type="predicted"/>
<keyword evidence="1" id="KW-0472">Membrane</keyword>
<organism evidence="2 3">
    <name type="scientific">Draconibacterium orientale</name>
    <dbReference type="NCBI Taxonomy" id="1168034"/>
    <lineage>
        <taxon>Bacteria</taxon>
        <taxon>Pseudomonadati</taxon>
        <taxon>Bacteroidota</taxon>
        <taxon>Bacteroidia</taxon>
        <taxon>Marinilabiliales</taxon>
        <taxon>Prolixibacteraceae</taxon>
        <taxon>Draconibacterium</taxon>
    </lineage>
</organism>
<feature type="transmembrane region" description="Helical" evidence="1">
    <location>
        <begin position="12"/>
        <end position="35"/>
    </location>
</feature>
<gene>
    <name evidence="2" type="ORF">SAMN05444285_11178</name>
</gene>
<keyword evidence="1" id="KW-0812">Transmembrane</keyword>
<evidence type="ECO:0000256" key="1">
    <source>
        <dbReference type="SAM" id="Phobius"/>
    </source>
</evidence>
<reference evidence="2 3" key="1">
    <citation type="submission" date="2016-10" db="EMBL/GenBank/DDBJ databases">
        <authorList>
            <person name="de Groot N.N."/>
        </authorList>
    </citation>
    <scope>NUCLEOTIDE SEQUENCE [LARGE SCALE GENOMIC DNA]</scope>
    <source>
        <strain evidence="2 3">DSM 25947</strain>
    </source>
</reference>
<name>A0A1I0DUY9_9BACT</name>
<evidence type="ECO:0000313" key="3">
    <source>
        <dbReference type="Proteomes" id="UP000181981"/>
    </source>
</evidence>
<dbReference type="EMBL" id="FOHT01000011">
    <property type="protein sequence ID" value="SET36144.1"/>
    <property type="molecule type" value="Genomic_DNA"/>
</dbReference>
<keyword evidence="1" id="KW-1133">Transmembrane helix</keyword>
<protein>
    <submittedName>
        <fullName evidence="2">Uncharacterized protein</fullName>
    </submittedName>
</protein>